<protein>
    <submittedName>
        <fullName evidence="9">Outer membrane protein TolC</fullName>
    </submittedName>
</protein>
<evidence type="ECO:0000256" key="3">
    <source>
        <dbReference type="ARBA" id="ARBA00022448"/>
    </source>
</evidence>
<dbReference type="InterPro" id="IPR051906">
    <property type="entry name" value="TolC-like"/>
</dbReference>
<evidence type="ECO:0000256" key="6">
    <source>
        <dbReference type="ARBA" id="ARBA00023136"/>
    </source>
</evidence>
<dbReference type="GO" id="GO:1990281">
    <property type="term" value="C:efflux pump complex"/>
    <property type="evidence" value="ECO:0007669"/>
    <property type="project" value="TreeGrafter"/>
</dbReference>
<evidence type="ECO:0000256" key="4">
    <source>
        <dbReference type="ARBA" id="ARBA00022452"/>
    </source>
</evidence>
<dbReference type="GO" id="GO:0009279">
    <property type="term" value="C:cell outer membrane"/>
    <property type="evidence" value="ECO:0007669"/>
    <property type="project" value="UniProtKB-SubCell"/>
</dbReference>
<evidence type="ECO:0000256" key="2">
    <source>
        <dbReference type="ARBA" id="ARBA00007613"/>
    </source>
</evidence>
<evidence type="ECO:0000313" key="9">
    <source>
        <dbReference type="EMBL" id="SNR72126.1"/>
    </source>
</evidence>
<dbReference type="Gene3D" id="1.20.1600.10">
    <property type="entry name" value="Outer membrane efflux proteins (OEP)"/>
    <property type="match status" value="1"/>
</dbReference>
<comment type="subcellular location">
    <subcellularLocation>
        <location evidence="1">Cell outer membrane</location>
    </subcellularLocation>
</comment>
<organism evidence="9 10">
    <name type="scientific">Hymenobacter mucosus</name>
    <dbReference type="NCBI Taxonomy" id="1411120"/>
    <lineage>
        <taxon>Bacteria</taxon>
        <taxon>Pseudomonadati</taxon>
        <taxon>Bacteroidota</taxon>
        <taxon>Cytophagia</taxon>
        <taxon>Cytophagales</taxon>
        <taxon>Hymenobacteraceae</taxon>
        <taxon>Hymenobacter</taxon>
    </lineage>
</organism>
<proteinExistence type="inferred from homology"/>
<sequence length="504" mass="56726">MIKTSFTGSLGVVLLLASFFASAQTPRLPTQAPRLEPAPVQTRQLAADRPPVDTARIFSLQDLADLVFANHPVVKQAALLSADAQAQVLAARGGFDPKVGSGFDRKLFGGTDYYNNWSNELKVPLWPGGIDLKAGYDRMVGTYVNPQYRTPLDGLAGVGLSVPLGQGLLIDARRSTLRQARILVTAAEADQVKQINEVWLQASKDYWNWYYAYQQSILIREGVELADTRFRGISRRALLGDQAPIDSVEAQITVQDRQVQAEQLQVDLQNARLVLSNHLWNKDAQPVELPTYAVPQRPLLGSVHSTEFEQLVALAGARHPTLIKLDAKIRQLGVEERYRRELLKPKINVSGTLLSRGDFYRSEVPAYYDFGWDNYKLGVDFAFPLFLRQERGKLQQTRIKVQDATLEQQQSRRTILNQVSAVYNTLKAYERQLAVQAQTIANQRLLLQAELQKFELGESTIFLINSRETKLIDLRLKQESMRASYEKTLAELYYYAGTRTLGTN</sequence>
<keyword evidence="3" id="KW-0813">Transport</keyword>
<keyword evidence="5" id="KW-0812">Transmembrane</keyword>
<dbReference type="Pfam" id="PF02321">
    <property type="entry name" value="OEP"/>
    <property type="match status" value="1"/>
</dbReference>
<feature type="signal peptide" evidence="8">
    <location>
        <begin position="1"/>
        <end position="23"/>
    </location>
</feature>
<evidence type="ECO:0000256" key="8">
    <source>
        <dbReference type="SAM" id="SignalP"/>
    </source>
</evidence>
<evidence type="ECO:0000256" key="1">
    <source>
        <dbReference type="ARBA" id="ARBA00004442"/>
    </source>
</evidence>
<evidence type="ECO:0000313" key="10">
    <source>
        <dbReference type="Proteomes" id="UP000198310"/>
    </source>
</evidence>
<keyword evidence="7" id="KW-0998">Cell outer membrane</keyword>
<gene>
    <name evidence="9" type="ORF">SAMN06269173_105363</name>
</gene>
<dbReference type="RefSeq" id="WP_089333138.1">
    <property type="nucleotide sequence ID" value="NZ_FZNS01000005.1"/>
</dbReference>
<keyword evidence="8" id="KW-0732">Signal</keyword>
<keyword evidence="10" id="KW-1185">Reference proteome</keyword>
<evidence type="ECO:0000256" key="5">
    <source>
        <dbReference type="ARBA" id="ARBA00022692"/>
    </source>
</evidence>
<keyword evidence="4" id="KW-1134">Transmembrane beta strand</keyword>
<dbReference type="PANTHER" id="PTHR30026:SF23">
    <property type="entry name" value="TO APRF-PUTATIVE OUTER MEMBRANE EFFLUX PROTEIN OR SECRETED ALKALINE PHOSPHATASE-RELATED"/>
    <property type="match status" value="1"/>
</dbReference>
<dbReference type="AlphaFoldDB" id="A0A238YLK3"/>
<reference evidence="10" key="1">
    <citation type="submission" date="2017-06" db="EMBL/GenBank/DDBJ databases">
        <authorList>
            <person name="Varghese N."/>
            <person name="Submissions S."/>
        </authorList>
    </citation>
    <scope>NUCLEOTIDE SEQUENCE [LARGE SCALE GENOMIC DNA]</scope>
    <source>
        <strain evidence="10">DSM 28041</strain>
    </source>
</reference>
<dbReference type="SUPFAM" id="SSF56954">
    <property type="entry name" value="Outer membrane efflux proteins (OEP)"/>
    <property type="match status" value="1"/>
</dbReference>
<dbReference type="GO" id="GO:0015288">
    <property type="term" value="F:porin activity"/>
    <property type="evidence" value="ECO:0007669"/>
    <property type="project" value="TreeGrafter"/>
</dbReference>
<dbReference type="PANTHER" id="PTHR30026">
    <property type="entry name" value="OUTER MEMBRANE PROTEIN TOLC"/>
    <property type="match status" value="1"/>
</dbReference>
<name>A0A238YLK3_9BACT</name>
<evidence type="ECO:0000256" key="7">
    <source>
        <dbReference type="ARBA" id="ARBA00023237"/>
    </source>
</evidence>
<accession>A0A238YLK3</accession>
<dbReference type="GO" id="GO:0015562">
    <property type="term" value="F:efflux transmembrane transporter activity"/>
    <property type="evidence" value="ECO:0007669"/>
    <property type="project" value="InterPro"/>
</dbReference>
<dbReference type="Proteomes" id="UP000198310">
    <property type="component" value="Unassembled WGS sequence"/>
</dbReference>
<keyword evidence="6" id="KW-0472">Membrane</keyword>
<comment type="similarity">
    <text evidence="2">Belongs to the outer membrane factor (OMF) (TC 1.B.17) family.</text>
</comment>
<feature type="chain" id="PRO_5013031645" evidence="8">
    <location>
        <begin position="24"/>
        <end position="504"/>
    </location>
</feature>
<dbReference type="EMBL" id="FZNS01000005">
    <property type="protein sequence ID" value="SNR72126.1"/>
    <property type="molecule type" value="Genomic_DNA"/>
</dbReference>
<dbReference type="InterPro" id="IPR003423">
    <property type="entry name" value="OMP_efflux"/>
</dbReference>